<keyword evidence="4" id="KW-1185">Reference proteome</keyword>
<dbReference type="PANTHER" id="PTHR43107:SF4">
    <property type="entry name" value="LONG-CHAIN FATTY ACID TRANSPORT PROTEIN 2"/>
    <property type="match status" value="1"/>
</dbReference>
<evidence type="ECO:0008006" key="5">
    <source>
        <dbReference type="Google" id="ProtNLM"/>
    </source>
</evidence>
<accession>A0A3Q3AV49</accession>
<dbReference type="Proteomes" id="UP000264800">
    <property type="component" value="Unplaced"/>
</dbReference>
<comment type="similarity">
    <text evidence="1">Belongs to the ATP-dependent AMP-binding enzyme family.</text>
</comment>
<dbReference type="GO" id="GO:0004467">
    <property type="term" value="F:long-chain fatty acid-CoA ligase activity"/>
    <property type="evidence" value="ECO:0007669"/>
    <property type="project" value="TreeGrafter"/>
</dbReference>
<dbReference type="Ensembl" id="ENSKMAT00000010546.1">
    <property type="protein sequence ID" value="ENSKMAP00000010384.1"/>
    <property type="gene ID" value="ENSKMAG00000007802.1"/>
</dbReference>
<evidence type="ECO:0000256" key="2">
    <source>
        <dbReference type="ARBA" id="ARBA00022598"/>
    </source>
</evidence>
<evidence type="ECO:0000313" key="3">
    <source>
        <dbReference type="Ensembl" id="ENSKMAP00000020928.1"/>
    </source>
</evidence>
<dbReference type="PANTHER" id="PTHR43107">
    <property type="entry name" value="LONG-CHAIN FATTY ACID TRANSPORT PROTEIN"/>
    <property type="match status" value="1"/>
</dbReference>
<organism evidence="3 4">
    <name type="scientific">Kryptolebias marmoratus</name>
    <name type="common">Mangrove killifish</name>
    <name type="synonym">Rivulus marmoratus</name>
    <dbReference type="NCBI Taxonomy" id="37003"/>
    <lineage>
        <taxon>Eukaryota</taxon>
        <taxon>Metazoa</taxon>
        <taxon>Chordata</taxon>
        <taxon>Craniata</taxon>
        <taxon>Vertebrata</taxon>
        <taxon>Euteleostomi</taxon>
        <taxon>Actinopterygii</taxon>
        <taxon>Neopterygii</taxon>
        <taxon>Teleostei</taxon>
        <taxon>Neoteleostei</taxon>
        <taxon>Acanthomorphata</taxon>
        <taxon>Ovalentaria</taxon>
        <taxon>Atherinomorphae</taxon>
        <taxon>Cyprinodontiformes</taxon>
        <taxon>Rivulidae</taxon>
        <taxon>Kryptolebias</taxon>
    </lineage>
</organism>
<name>A0A3Q3AV49_KRYMA</name>
<keyword evidence="2" id="KW-0436">Ligase</keyword>
<protein>
    <recommendedName>
        <fullName evidence="5">AMP-binding enzyme C-terminal domain-containing protein</fullName>
    </recommendedName>
</protein>
<evidence type="ECO:0000256" key="1">
    <source>
        <dbReference type="ARBA" id="ARBA00006432"/>
    </source>
</evidence>
<dbReference type="Ensembl" id="ENSKMAT00000021202.1">
    <property type="protein sequence ID" value="ENSKMAP00000020928.1"/>
    <property type="gene ID" value="ENSKMAG00000015559.1"/>
</dbReference>
<dbReference type="SUPFAM" id="SSF56801">
    <property type="entry name" value="Acetyl-CoA synthetase-like"/>
    <property type="match status" value="1"/>
</dbReference>
<evidence type="ECO:0000313" key="4">
    <source>
        <dbReference type="Proteomes" id="UP000264800"/>
    </source>
</evidence>
<proteinExistence type="inferred from homology"/>
<dbReference type="GO" id="GO:0044539">
    <property type="term" value="P:long-chain fatty acid import into cell"/>
    <property type="evidence" value="ECO:0007669"/>
    <property type="project" value="TreeGrafter"/>
</dbReference>
<dbReference type="GO" id="GO:0005324">
    <property type="term" value="F:long-chain fatty acid transmembrane transporter activity"/>
    <property type="evidence" value="ECO:0007669"/>
    <property type="project" value="TreeGrafter"/>
</dbReference>
<sequence>MAALTLKENRKFDGEVLYQHVKNFLPSYARPRFIRIQDALAVTGTFKQLKTKLAEEGFDPNIIQDPLFFLEDNKGYVPMSQDIFSSISEGRLKL</sequence>
<dbReference type="GO" id="GO:0005886">
    <property type="term" value="C:plasma membrane"/>
    <property type="evidence" value="ECO:0007669"/>
    <property type="project" value="TreeGrafter"/>
</dbReference>
<reference evidence="3" key="1">
    <citation type="submission" date="2025-05" db="UniProtKB">
        <authorList>
            <consortium name="Ensembl"/>
        </authorList>
    </citation>
    <scope>IDENTIFICATION</scope>
</reference>
<dbReference type="AlphaFoldDB" id="A0A3Q3AV49"/>
<dbReference type="STRING" id="37003.ENSKMAP00000010384"/>
<dbReference type="GeneTree" id="ENSGT00940000157947"/>
<dbReference type="GO" id="GO:0005789">
    <property type="term" value="C:endoplasmic reticulum membrane"/>
    <property type="evidence" value="ECO:0007669"/>
    <property type="project" value="TreeGrafter"/>
</dbReference>